<dbReference type="KEGG" id="rst:ATY39_07725"/>
<dbReference type="Proteomes" id="UP000076021">
    <property type="component" value="Chromosome"/>
</dbReference>
<name>A0A143HCB2_9BACL</name>
<dbReference type="AlphaFoldDB" id="A0A143HCB2"/>
<dbReference type="STRING" id="241244.ATY39_07725"/>
<evidence type="ECO:0000313" key="1">
    <source>
        <dbReference type="EMBL" id="AMW99364.1"/>
    </source>
</evidence>
<proteinExistence type="predicted"/>
<sequence>MYKYLVEIRMTDGQSLKLRTNSDVREINPVKVDDNNGYSTITSKITLDGLNKTKKYARVFQEFKWKN</sequence>
<protein>
    <submittedName>
        <fullName evidence="1">Uncharacterized protein</fullName>
    </submittedName>
</protein>
<gene>
    <name evidence="1" type="ORF">ATY39_07725</name>
</gene>
<keyword evidence="2" id="KW-1185">Reference proteome</keyword>
<organism evidence="1 2">
    <name type="scientific">Rummeliibacillus stabekisii</name>
    <dbReference type="NCBI Taxonomy" id="241244"/>
    <lineage>
        <taxon>Bacteria</taxon>
        <taxon>Bacillati</taxon>
        <taxon>Bacillota</taxon>
        <taxon>Bacilli</taxon>
        <taxon>Bacillales</taxon>
        <taxon>Caryophanaceae</taxon>
        <taxon>Rummeliibacillus</taxon>
    </lineage>
</organism>
<dbReference type="EMBL" id="CP014806">
    <property type="protein sequence ID" value="AMW99364.1"/>
    <property type="molecule type" value="Genomic_DNA"/>
</dbReference>
<dbReference type="RefSeq" id="WP_066788135.1">
    <property type="nucleotide sequence ID" value="NZ_CP014806.1"/>
</dbReference>
<reference evidence="2" key="2">
    <citation type="submission" date="2016-03" db="EMBL/GenBank/DDBJ databases">
        <authorList>
            <person name="Ploux O."/>
        </authorList>
    </citation>
    <scope>NUCLEOTIDE SEQUENCE [LARGE SCALE GENOMIC DNA]</scope>
    <source>
        <strain evidence="2">PP9</strain>
    </source>
</reference>
<evidence type="ECO:0000313" key="2">
    <source>
        <dbReference type="Proteomes" id="UP000076021"/>
    </source>
</evidence>
<reference evidence="1 2" key="1">
    <citation type="journal article" date="2016" name="Genome Announc.">
        <title>Whole-Genome Sequence of Rummeliibacillus stabekisii Strain PP9 Isolated from Antarctic Soil.</title>
        <authorList>
            <person name="da Mota F.F."/>
            <person name="Vollu R.E."/>
            <person name="Jurelevicius D."/>
            <person name="Seldin L."/>
        </authorList>
    </citation>
    <scope>NUCLEOTIDE SEQUENCE [LARGE SCALE GENOMIC DNA]</scope>
    <source>
        <strain evidence="1 2">PP9</strain>
    </source>
</reference>
<accession>A0A143HCB2</accession>